<dbReference type="OrthoDB" id="6088000at2759"/>
<accession>A0A8B6DN41</accession>
<comment type="caution">
    <text evidence="3">The sequence shown here is derived from an EMBL/GenBank/DDBJ whole genome shotgun (WGS) entry which is preliminary data.</text>
</comment>
<evidence type="ECO:0000313" key="4">
    <source>
        <dbReference type="Proteomes" id="UP000596742"/>
    </source>
</evidence>
<keyword evidence="2" id="KW-1133">Transmembrane helix</keyword>
<feature type="transmembrane region" description="Helical" evidence="2">
    <location>
        <begin position="34"/>
        <end position="53"/>
    </location>
</feature>
<protein>
    <submittedName>
        <fullName evidence="3">Uncharacterized protein</fullName>
    </submittedName>
</protein>
<name>A0A8B6DN41_MYTGA</name>
<dbReference type="PANTHER" id="PTHR16071:SF2">
    <property type="entry name" value="FIGNL1-INTERACTING REGULATOR OF RECOMBINATION AND MITOSIS"/>
    <property type="match status" value="1"/>
</dbReference>
<sequence>MFSGLLYKLCRPRWYTIFVRKHFYHTRKKHTRKIQYSVGVFTVSAICGAVVYLEIRYLGNQFSTVTDVFDTEKNKSTYIYLDPEKQESFQDTRKRSRVRKIKDFTYEKSVKHLPWIYTKKDNPKSLLKLARSSDQGLRCLGVKQLSKHHDWEDYQYRNIAQALDTRTMIGLARSQDVDPRFFLPMPKAPPSKVWLEDEYRTLISSLQNEDLDKCLKHFATKALQLGNNADERDSLFSFGGTGLEFAKSVSSVPEERVEIVCLQALASHSADFRCCQNIIKMGGVQLLQQTYTKRHKSIVIRRQIAKTLGNLSVHQCFNEEIVRAGSVEVILPVNVPGLSSTSKKDKEVCLYDEICVHFCGFIGSLPVKHFHKLEEVLIVNLLSTSPVCSQLATDAWCFLVRYGSAELCDSHVKLLLDIMKNIQGHTIQYRNVTVLVNRMIKFLAKEHQVDIIKLYPLSNHMTLWSALSISGFTSTNARSLVDDIVGHCVKNIHNFINTTEKKPDSFVFLISSIDCLLNIFNDSDVVEKYLLPNAQSTVVEKTVMICNSFSDWLILPITRLCLAKVIHLYSFILPNLNNKEILQILILISTVMTQRSDQYFKLSVAVFLQHLGSVKLSPSFEQSQILNKIPEIFSSLLSDTNSIIKHKALETFTKFAEITVHESIVPQCIQNDTNIQDSVVAFLNKTPFPSAVKRKDYLITLLNSTDEEDVSDERDDGGQEPSSKRPRTEDCGKSENQQQLIDLLLSCSQGLQENKDAIPNQLITRLKETRNLISSFLDEKG</sequence>
<dbReference type="InterPro" id="IPR027902">
    <property type="entry name" value="DUF4487"/>
</dbReference>
<gene>
    <name evidence="3" type="ORF">MGAL_10B036444</name>
</gene>
<feature type="compositionally biased region" description="Basic and acidic residues" evidence="1">
    <location>
        <begin position="722"/>
        <end position="733"/>
    </location>
</feature>
<organism evidence="3 4">
    <name type="scientific">Mytilus galloprovincialis</name>
    <name type="common">Mediterranean mussel</name>
    <dbReference type="NCBI Taxonomy" id="29158"/>
    <lineage>
        <taxon>Eukaryota</taxon>
        <taxon>Metazoa</taxon>
        <taxon>Spiralia</taxon>
        <taxon>Lophotrochozoa</taxon>
        <taxon>Mollusca</taxon>
        <taxon>Bivalvia</taxon>
        <taxon>Autobranchia</taxon>
        <taxon>Pteriomorphia</taxon>
        <taxon>Mytilida</taxon>
        <taxon>Mytiloidea</taxon>
        <taxon>Mytilidae</taxon>
        <taxon>Mytilinae</taxon>
        <taxon>Mytilus</taxon>
    </lineage>
</organism>
<reference evidence="3" key="1">
    <citation type="submission" date="2018-11" db="EMBL/GenBank/DDBJ databases">
        <authorList>
            <person name="Alioto T."/>
            <person name="Alioto T."/>
        </authorList>
    </citation>
    <scope>NUCLEOTIDE SEQUENCE</scope>
</reference>
<dbReference type="SUPFAM" id="SSF48371">
    <property type="entry name" value="ARM repeat"/>
    <property type="match status" value="2"/>
</dbReference>
<dbReference type="Pfam" id="PF14868">
    <property type="entry name" value="DUF4487"/>
    <property type="match status" value="1"/>
</dbReference>
<dbReference type="Gene3D" id="1.25.10.10">
    <property type="entry name" value="Leucine-rich Repeat Variant"/>
    <property type="match status" value="1"/>
</dbReference>
<dbReference type="Proteomes" id="UP000596742">
    <property type="component" value="Unassembled WGS sequence"/>
</dbReference>
<keyword evidence="2" id="KW-0472">Membrane</keyword>
<proteinExistence type="predicted"/>
<dbReference type="InterPro" id="IPR016024">
    <property type="entry name" value="ARM-type_fold"/>
</dbReference>
<dbReference type="AlphaFoldDB" id="A0A8B6DN41"/>
<dbReference type="InterPro" id="IPR011989">
    <property type="entry name" value="ARM-like"/>
</dbReference>
<feature type="region of interest" description="Disordered" evidence="1">
    <location>
        <begin position="708"/>
        <end position="735"/>
    </location>
</feature>
<keyword evidence="2" id="KW-0812">Transmembrane</keyword>
<dbReference type="PANTHER" id="PTHR16071">
    <property type="entry name" value="CHROMOSOME 1 OPEN READING FRAME 112"/>
    <property type="match status" value="1"/>
</dbReference>
<evidence type="ECO:0000256" key="1">
    <source>
        <dbReference type="SAM" id="MobiDB-lite"/>
    </source>
</evidence>
<evidence type="ECO:0000313" key="3">
    <source>
        <dbReference type="EMBL" id="VDI21278.1"/>
    </source>
</evidence>
<keyword evidence="4" id="KW-1185">Reference proteome</keyword>
<dbReference type="EMBL" id="UYJE01003666">
    <property type="protein sequence ID" value="VDI21278.1"/>
    <property type="molecule type" value="Genomic_DNA"/>
</dbReference>
<evidence type="ECO:0000256" key="2">
    <source>
        <dbReference type="SAM" id="Phobius"/>
    </source>
</evidence>